<dbReference type="HAMAP" id="MF_00122">
    <property type="entry name" value="GatC"/>
    <property type="match status" value="1"/>
</dbReference>
<organism evidence="2 3">
    <name type="scientific">Nakamurella aerolata</name>
    <dbReference type="NCBI Taxonomy" id="1656892"/>
    <lineage>
        <taxon>Bacteria</taxon>
        <taxon>Bacillati</taxon>
        <taxon>Actinomycetota</taxon>
        <taxon>Actinomycetes</taxon>
        <taxon>Nakamurellales</taxon>
        <taxon>Nakamurellaceae</taxon>
        <taxon>Nakamurella</taxon>
    </lineage>
</organism>
<keyword evidence="1" id="KW-0067">ATP-binding</keyword>
<accession>A0A849AAJ1</accession>
<dbReference type="InterPro" id="IPR003837">
    <property type="entry name" value="GatC"/>
</dbReference>
<dbReference type="Pfam" id="PF02686">
    <property type="entry name" value="GatC"/>
    <property type="match status" value="1"/>
</dbReference>
<dbReference type="EMBL" id="JABEND010000007">
    <property type="protein sequence ID" value="NNG36606.1"/>
    <property type="molecule type" value="Genomic_DNA"/>
</dbReference>
<dbReference type="SUPFAM" id="SSF141000">
    <property type="entry name" value="Glu-tRNAGln amidotransferase C subunit"/>
    <property type="match status" value="1"/>
</dbReference>
<comment type="caution">
    <text evidence="2">The sequence shown here is derived from an EMBL/GenBank/DDBJ whole genome shotgun (WGS) entry which is preliminary data.</text>
</comment>
<comment type="subunit">
    <text evidence="1">Heterotrimer of A, B and C subunits.</text>
</comment>
<comment type="similarity">
    <text evidence="1">Belongs to the GatC family.</text>
</comment>
<keyword evidence="1" id="KW-0547">Nucleotide-binding</keyword>
<dbReference type="EC" id="6.3.5.-" evidence="1"/>
<dbReference type="GO" id="GO:0016740">
    <property type="term" value="F:transferase activity"/>
    <property type="evidence" value="ECO:0007669"/>
    <property type="project" value="UniProtKB-KW"/>
</dbReference>
<comment type="catalytic activity">
    <reaction evidence="1">
        <text>L-aspartyl-tRNA(Asn) + L-glutamine + ATP + H2O = L-asparaginyl-tRNA(Asn) + L-glutamate + ADP + phosphate + 2 H(+)</text>
        <dbReference type="Rhea" id="RHEA:14513"/>
        <dbReference type="Rhea" id="RHEA-COMP:9674"/>
        <dbReference type="Rhea" id="RHEA-COMP:9677"/>
        <dbReference type="ChEBI" id="CHEBI:15377"/>
        <dbReference type="ChEBI" id="CHEBI:15378"/>
        <dbReference type="ChEBI" id="CHEBI:29985"/>
        <dbReference type="ChEBI" id="CHEBI:30616"/>
        <dbReference type="ChEBI" id="CHEBI:43474"/>
        <dbReference type="ChEBI" id="CHEBI:58359"/>
        <dbReference type="ChEBI" id="CHEBI:78515"/>
        <dbReference type="ChEBI" id="CHEBI:78516"/>
        <dbReference type="ChEBI" id="CHEBI:456216"/>
    </reaction>
</comment>
<name>A0A849AAJ1_9ACTN</name>
<keyword evidence="1" id="KW-0436">Ligase</keyword>
<evidence type="ECO:0000313" key="2">
    <source>
        <dbReference type="EMBL" id="NNG36606.1"/>
    </source>
</evidence>
<dbReference type="Gene3D" id="1.10.20.60">
    <property type="entry name" value="Glu-tRNAGln amidotransferase C subunit, N-terminal domain"/>
    <property type="match status" value="1"/>
</dbReference>
<gene>
    <name evidence="1 2" type="primary">gatC</name>
    <name evidence="2" type="ORF">HKD39_12980</name>
</gene>
<dbReference type="GO" id="GO:0050567">
    <property type="term" value="F:glutaminyl-tRNA synthase (glutamine-hydrolyzing) activity"/>
    <property type="evidence" value="ECO:0007669"/>
    <property type="project" value="UniProtKB-UniRule"/>
</dbReference>
<comment type="function">
    <text evidence="1">Allows the formation of correctly charged Asn-tRNA(Asn) or Gln-tRNA(Gln) through the transamidation of misacylated Asp-tRNA(Asn) or Glu-tRNA(Gln) in organisms which lack either or both of asparaginyl-tRNA or glutaminyl-tRNA synthetases. The reaction takes place in the presence of glutamine and ATP through an activated phospho-Asp-tRNA(Asn) or phospho-Glu-tRNA(Gln).</text>
</comment>
<dbReference type="Proteomes" id="UP000562984">
    <property type="component" value="Unassembled WGS sequence"/>
</dbReference>
<dbReference type="InterPro" id="IPR036113">
    <property type="entry name" value="Asp/Glu-ADT_sf_sub_c"/>
</dbReference>
<dbReference type="GO" id="GO:0005524">
    <property type="term" value="F:ATP binding"/>
    <property type="evidence" value="ECO:0007669"/>
    <property type="project" value="UniProtKB-KW"/>
</dbReference>
<dbReference type="NCBIfam" id="TIGR00135">
    <property type="entry name" value="gatC"/>
    <property type="match status" value="1"/>
</dbReference>
<reference evidence="2 3" key="1">
    <citation type="submission" date="2020-05" db="EMBL/GenBank/DDBJ databases">
        <title>Nakamurella sp. DB0629 isolated from air conditioner.</title>
        <authorList>
            <person name="Kim D.H."/>
            <person name="Kim D.-U."/>
        </authorList>
    </citation>
    <scope>NUCLEOTIDE SEQUENCE [LARGE SCALE GENOMIC DNA]</scope>
    <source>
        <strain evidence="2 3">DB0629</strain>
    </source>
</reference>
<evidence type="ECO:0000313" key="3">
    <source>
        <dbReference type="Proteomes" id="UP000562984"/>
    </source>
</evidence>
<sequence length="89" mass="9648">MLARLDLTDEEIDLYLGQLDVILHSVARVSKVAGPNVTDIEPTTHAVPLTNVYRADEVRPGLDHAAALAGAPASEYGRFRVPQILGEEQ</sequence>
<proteinExistence type="inferred from homology"/>
<dbReference type="AlphaFoldDB" id="A0A849AAJ1"/>
<protein>
    <recommendedName>
        <fullName evidence="1">Aspartyl/glutamyl-tRNA(Asn/Gln) amidotransferase subunit C</fullName>
        <shortName evidence="1">Asp/Glu-ADT subunit C</shortName>
        <ecNumber evidence="1">6.3.5.-</ecNumber>
    </recommendedName>
</protein>
<dbReference type="GO" id="GO:0006412">
    <property type="term" value="P:translation"/>
    <property type="evidence" value="ECO:0007669"/>
    <property type="project" value="UniProtKB-UniRule"/>
</dbReference>
<dbReference type="GO" id="GO:0006450">
    <property type="term" value="P:regulation of translational fidelity"/>
    <property type="evidence" value="ECO:0007669"/>
    <property type="project" value="InterPro"/>
</dbReference>
<keyword evidence="3" id="KW-1185">Reference proteome</keyword>
<evidence type="ECO:0000256" key="1">
    <source>
        <dbReference type="HAMAP-Rule" id="MF_00122"/>
    </source>
</evidence>
<keyword evidence="1" id="KW-0648">Protein biosynthesis</keyword>
<comment type="catalytic activity">
    <reaction evidence="1">
        <text>L-glutamyl-tRNA(Gln) + L-glutamine + ATP + H2O = L-glutaminyl-tRNA(Gln) + L-glutamate + ADP + phosphate + H(+)</text>
        <dbReference type="Rhea" id="RHEA:17521"/>
        <dbReference type="Rhea" id="RHEA-COMP:9681"/>
        <dbReference type="Rhea" id="RHEA-COMP:9684"/>
        <dbReference type="ChEBI" id="CHEBI:15377"/>
        <dbReference type="ChEBI" id="CHEBI:15378"/>
        <dbReference type="ChEBI" id="CHEBI:29985"/>
        <dbReference type="ChEBI" id="CHEBI:30616"/>
        <dbReference type="ChEBI" id="CHEBI:43474"/>
        <dbReference type="ChEBI" id="CHEBI:58359"/>
        <dbReference type="ChEBI" id="CHEBI:78520"/>
        <dbReference type="ChEBI" id="CHEBI:78521"/>
        <dbReference type="ChEBI" id="CHEBI:456216"/>
    </reaction>
</comment>
<keyword evidence="2" id="KW-0808">Transferase</keyword>